<feature type="domain" description="Myb/SANT-like" evidence="1">
    <location>
        <begin position="17"/>
        <end position="112"/>
    </location>
</feature>
<reference evidence="2 3" key="1">
    <citation type="submission" date="2024-01" db="EMBL/GenBank/DDBJ databases">
        <title>A telomere-to-telomere, gap-free genome of sweet tea (Lithocarpus litseifolius).</title>
        <authorList>
            <person name="Zhou J."/>
        </authorList>
    </citation>
    <scope>NUCLEOTIDE SEQUENCE [LARGE SCALE GENOMIC DNA]</scope>
    <source>
        <strain evidence="2">Zhou-2022a</strain>
        <tissue evidence="2">Leaf</tissue>
    </source>
</reference>
<dbReference type="Pfam" id="PF12776">
    <property type="entry name" value="Myb_DNA-bind_3"/>
    <property type="match status" value="1"/>
</dbReference>
<dbReference type="PANTHER" id="PTHR46929:SF4">
    <property type="entry name" value="MYB_SANT-LIKE DOMAIN-CONTAINING PROTEIN"/>
    <property type="match status" value="1"/>
</dbReference>
<dbReference type="Proteomes" id="UP001459277">
    <property type="component" value="Unassembled WGS sequence"/>
</dbReference>
<dbReference type="EMBL" id="JAZDWU010000005">
    <property type="protein sequence ID" value="KAL0001767.1"/>
    <property type="molecule type" value="Genomic_DNA"/>
</dbReference>
<protein>
    <recommendedName>
        <fullName evidence="1">Myb/SANT-like domain-containing protein</fullName>
    </recommendedName>
</protein>
<dbReference type="PANTHER" id="PTHR46929">
    <property type="entry name" value="EXPRESSED PROTEIN"/>
    <property type="match status" value="1"/>
</dbReference>
<accession>A0AAW2CUK3</accession>
<name>A0AAW2CUK3_9ROSI</name>
<keyword evidence="3" id="KW-1185">Reference proteome</keyword>
<dbReference type="InterPro" id="IPR024752">
    <property type="entry name" value="Myb/SANT-like_dom"/>
</dbReference>
<sequence length="305" mass="35041">MSEKRTIDDVVKKDREYWTGVMDDALIDALLHQHHLGNRNGSVFTTHAYDNTVKELQEKFEKPIDKQKVKNRIKTIKSNWSECYDVFKNGLSGFAWSPITKMWSAEPEVWKSLIQAKPKAKELKNKPIPNYDKLVELYGKDRATGEQSETASEMRQRWATSTGEGSMENIEDVDHLVAQNEVTLESCENVVDNNVGEASSKAKKRKTSKNEDMEQIMGAIQDVALGMREGNSALREGYLIFERSLARLPISEQDVFHLLDEIGIDSRLRMRAYLYLIKNPDMLRAFIGYPVEERKELLFTMMSNP</sequence>
<evidence type="ECO:0000313" key="2">
    <source>
        <dbReference type="EMBL" id="KAL0001767.1"/>
    </source>
</evidence>
<comment type="caution">
    <text evidence="2">The sequence shown here is derived from an EMBL/GenBank/DDBJ whole genome shotgun (WGS) entry which is preliminary data.</text>
</comment>
<evidence type="ECO:0000313" key="3">
    <source>
        <dbReference type="Proteomes" id="UP001459277"/>
    </source>
</evidence>
<organism evidence="2 3">
    <name type="scientific">Lithocarpus litseifolius</name>
    <dbReference type="NCBI Taxonomy" id="425828"/>
    <lineage>
        <taxon>Eukaryota</taxon>
        <taxon>Viridiplantae</taxon>
        <taxon>Streptophyta</taxon>
        <taxon>Embryophyta</taxon>
        <taxon>Tracheophyta</taxon>
        <taxon>Spermatophyta</taxon>
        <taxon>Magnoliopsida</taxon>
        <taxon>eudicotyledons</taxon>
        <taxon>Gunneridae</taxon>
        <taxon>Pentapetalae</taxon>
        <taxon>rosids</taxon>
        <taxon>fabids</taxon>
        <taxon>Fagales</taxon>
        <taxon>Fagaceae</taxon>
        <taxon>Lithocarpus</taxon>
    </lineage>
</organism>
<evidence type="ECO:0000259" key="1">
    <source>
        <dbReference type="Pfam" id="PF12776"/>
    </source>
</evidence>
<gene>
    <name evidence="2" type="ORF">SO802_015548</name>
</gene>
<proteinExistence type="predicted"/>
<dbReference type="AlphaFoldDB" id="A0AAW2CUK3"/>